<evidence type="ECO:0000313" key="2">
    <source>
        <dbReference type="EMBL" id="QEE15448.1"/>
    </source>
</evidence>
<keyword evidence="1" id="KW-1133">Transmembrane helix</keyword>
<keyword evidence="1" id="KW-0472">Membrane</keyword>
<feature type="transmembrane region" description="Helical" evidence="1">
    <location>
        <begin position="125"/>
        <end position="144"/>
    </location>
</feature>
<keyword evidence="1" id="KW-0812">Transmembrane</keyword>
<feature type="transmembrane region" description="Helical" evidence="1">
    <location>
        <begin position="54"/>
        <end position="76"/>
    </location>
</feature>
<protein>
    <submittedName>
        <fullName evidence="2">Uncharacterized protein</fullName>
    </submittedName>
</protein>
<dbReference type="EMBL" id="CP042905">
    <property type="protein sequence ID" value="QEE15448.1"/>
    <property type="molecule type" value="Genomic_DNA"/>
</dbReference>
<accession>A0A5B9D872</accession>
<dbReference type="AlphaFoldDB" id="A0A5B9D872"/>
<feature type="transmembrane region" description="Helical" evidence="1">
    <location>
        <begin position="88"/>
        <end position="113"/>
    </location>
</feature>
<dbReference type="KEGG" id="psyt:DSAG12_01273"/>
<evidence type="ECO:0000256" key="1">
    <source>
        <dbReference type="SAM" id="Phobius"/>
    </source>
</evidence>
<evidence type="ECO:0000313" key="3">
    <source>
        <dbReference type="Proteomes" id="UP000321408"/>
    </source>
</evidence>
<keyword evidence="3" id="KW-1185">Reference proteome</keyword>
<sequence length="151" mass="16998">MEKYDVRKFILFPILGISFIGFLVVLFSKFAGFWLTGYYTGERYSCLFCEYGTFIDIASIVIILLSILGQIIVVLNEILPKQLIKIDLSLVGLLFAIGTIIFSIVGLVGFGIVYSDYEWWPEAGFYASIITGVFNGLLFAVKFVSKFVKKN</sequence>
<proteinExistence type="predicted"/>
<dbReference type="RefSeq" id="WP_147662356.1">
    <property type="nucleotide sequence ID" value="NZ_CP042905.2"/>
</dbReference>
<feature type="transmembrane region" description="Helical" evidence="1">
    <location>
        <begin position="9"/>
        <end position="34"/>
    </location>
</feature>
<dbReference type="GeneID" id="41329265"/>
<reference evidence="2 3" key="2">
    <citation type="journal article" date="2024" name="Int. J. Syst. Evol. Microbiol.">
        <title>Promethearchaeum syntrophicum gen. nov., sp. nov., an anaerobic, obligately syntrophic archaeon, the first isolate of the lineage 'Asgard' archaea, and proposal of the new archaeal phylum Promethearchaeota phyl. nov. and kingdom Promethearchaeati regn. nov.</title>
        <authorList>
            <person name="Imachi H."/>
            <person name="Nobu M.K."/>
            <person name="Kato S."/>
            <person name="Takaki Y."/>
            <person name="Miyazaki M."/>
            <person name="Miyata M."/>
            <person name="Ogawara M."/>
            <person name="Saito Y."/>
            <person name="Sakai S."/>
            <person name="Tahara Y.O."/>
            <person name="Takano Y."/>
            <person name="Tasumi E."/>
            <person name="Uematsu K."/>
            <person name="Yoshimura T."/>
            <person name="Itoh T."/>
            <person name="Ohkuma M."/>
            <person name="Takai K."/>
        </authorList>
    </citation>
    <scope>NUCLEOTIDE SEQUENCE [LARGE SCALE GENOMIC DNA]</scope>
    <source>
        <strain evidence="2 3">MK-D1</strain>
    </source>
</reference>
<name>A0A5B9D872_9ARCH</name>
<reference evidence="2 3" key="1">
    <citation type="journal article" date="2020" name="Nature">
        <title>Isolation of an archaeon at the prokaryote-eukaryote interface.</title>
        <authorList>
            <person name="Imachi H."/>
            <person name="Nobu M.K."/>
            <person name="Nakahara N."/>
            <person name="Morono Y."/>
            <person name="Ogawara M."/>
            <person name="Takaki Y."/>
            <person name="Takano Y."/>
            <person name="Uematsu K."/>
            <person name="Ikuta T."/>
            <person name="Ito M."/>
            <person name="Matsui Y."/>
            <person name="Miyazaki M."/>
            <person name="Murata K."/>
            <person name="Saito Y."/>
            <person name="Sakai S."/>
            <person name="Song C."/>
            <person name="Tasumi E."/>
            <person name="Yamanaka Y."/>
            <person name="Yamaguchi T."/>
            <person name="Kamagata Y."/>
            <person name="Tamaki H."/>
            <person name="Takai K."/>
        </authorList>
    </citation>
    <scope>NUCLEOTIDE SEQUENCE [LARGE SCALE GENOMIC DNA]</scope>
    <source>
        <strain evidence="2 3">MK-D1</strain>
    </source>
</reference>
<dbReference type="Proteomes" id="UP000321408">
    <property type="component" value="Chromosome"/>
</dbReference>
<organism evidence="2 3">
    <name type="scientific">Promethearchaeum syntrophicum</name>
    <dbReference type="NCBI Taxonomy" id="2594042"/>
    <lineage>
        <taxon>Archaea</taxon>
        <taxon>Promethearchaeati</taxon>
        <taxon>Promethearchaeota</taxon>
        <taxon>Promethearchaeia</taxon>
        <taxon>Promethearchaeales</taxon>
        <taxon>Promethearchaeaceae</taxon>
        <taxon>Promethearchaeum</taxon>
    </lineage>
</organism>
<gene>
    <name evidence="2" type="ORF">DSAG12_01273</name>
</gene>